<accession>A0A1H3MM88</accession>
<dbReference type="STRING" id="1503961.SAMN05421736_103274"/>
<gene>
    <name evidence="1" type="ORF">SAMN05421736_103274</name>
</gene>
<evidence type="ECO:0008006" key="3">
    <source>
        <dbReference type="Google" id="ProtNLM"/>
    </source>
</evidence>
<evidence type="ECO:0000313" key="2">
    <source>
        <dbReference type="Proteomes" id="UP000198935"/>
    </source>
</evidence>
<dbReference type="AlphaFoldDB" id="A0A1H3MM88"/>
<name>A0A1H3MM88_9BACI</name>
<sequence length="164" mass="18424">MSNFILTINGSVKYTITIDPGVWIFDERKVDLDTYFSQERVNTEDLEVEKLAKAWSLHRQEGAAALTNGNRFTGSKKELTEKSFGIPLYPFINNAAPLEVAATVVFKRKNGEDFRCSLDEAKQAILGFSHKGKPLLEDGPVHFYFGNGTNKDRPVKNIIDIVVE</sequence>
<keyword evidence="2" id="KW-1185">Reference proteome</keyword>
<dbReference type="OrthoDB" id="2404998at2"/>
<protein>
    <recommendedName>
        <fullName evidence="3">Peptidyl-prolyl cis-trans isomerase</fullName>
    </recommendedName>
</protein>
<evidence type="ECO:0000313" key="1">
    <source>
        <dbReference type="EMBL" id="SDY77640.1"/>
    </source>
</evidence>
<dbReference type="EMBL" id="FNPI01000003">
    <property type="protein sequence ID" value="SDY77640.1"/>
    <property type="molecule type" value="Genomic_DNA"/>
</dbReference>
<dbReference type="Proteomes" id="UP000198935">
    <property type="component" value="Unassembled WGS sequence"/>
</dbReference>
<proteinExistence type="predicted"/>
<reference evidence="2" key="1">
    <citation type="submission" date="2016-10" db="EMBL/GenBank/DDBJ databases">
        <authorList>
            <person name="Varghese N."/>
            <person name="Submissions S."/>
        </authorList>
    </citation>
    <scope>NUCLEOTIDE SEQUENCE [LARGE SCALE GENOMIC DNA]</scope>
    <source>
        <strain evidence="2">SP</strain>
    </source>
</reference>
<organism evidence="1 2">
    <name type="scientific">Evansella caseinilytica</name>
    <dbReference type="NCBI Taxonomy" id="1503961"/>
    <lineage>
        <taxon>Bacteria</taxon>
        <taxon>Bacillati</taxon>
        <taxon>Bacillota</taxon>
        <taxon>Bacilli</taxon>
        <taxon>Bacillales</taxon>
        <taxon>Bacillaceae</taxon>
        <taxon>Evansella</taxon>
    </lineage>
</organism>